<dbReference type="PROSITE" id="PS00802">
    <property type="entry name" value="TRANSKETOLASE_2"/>
    <property type="match status" value="1"/>
</dbReference>
<gene>
    <name evidence="11 13" type="primary">dxs</name>
    <name evidence="13" type="ORF">ENF32_01990</name>
</gene>
<dbReference type="CDD" id="cd07033">
    <property type="entry name" value="TPP_PYR_DXS_TK_like"/>
    <property type="match status" value="1"/>
</dbReference>
<dbReference type="NCBIfam" id="TIGR00204">
    <property type="entry name" value="dxs"/>
    <property type="match status" value="1"/>
</dbReference>
<dbReference type="InterPro" id="IPR005477">
    <property type="entry name" value="Dxylulose-5-P_synthase"/>
</dbReference>
<dbReference type="EMBL" id="DQWS01000076">
    <property type="protein sequence ID" value="HDD52824.1"/>
    <property type="molecule type" value="Genomic_DNA"/>
</dbReference>
<dbReference type="GO" id="GO:0009228">
    <property type="term" value="P:thiamine biosynthetic process"/>
    <property type="evidence" value="ECO:0007669"/>
    <property type="project" value="UniProtKB-UniRule"/>
</dbReference>
<keyword evidence="5 11" id="KW-0479">Metal-binding</keyword>
<evidence type="ECO:0000259" key="12">
    <source>
        <dbReference type="SMART" id="SM00861"/>
    </source>
</evidence>
<dbReference type="UniPathway" id="UPA00064">
    <property type="reaction ID" value="UER00091"/>
</dbReference>
<dbReference type="GO" id="GO:0016114">
    <property type="term" value="P:terpenoid biosynthetic process"/>
    <property type="evidence" value="ECO:0007669"/>
    <property type="project" value="UniProtKB-UniRule"/>
</dbReference>
<feature type="binding site" evidence="11">
    <location>
        <position position="283"/>
    </location>
    <ligand>
        <name>thiamine diphosphate</name>
        <dbReference type="ChEBI" id="CHEBI:58937"/>
    </ligand>
</feature>
<comment type="function">
    <text evidence="10 11">Catalyzes the acyloin condensation reaction between C atoms 2 and 3 of pyruvate and glyceraldehyde 3-phosphate to yield 1-deoxy-D-xylulose-5-phosphate (DXP).</text>
</comment>
<proteinExistence type="inferred from homology"/>
<dbReference type="Pfam" id="PF02780">
    <property type="entry name" value="Transketolase_C"/>
    <property type="match status" value="1"/>
</dbReference>
<dbReference type="GO" id="GO:0005829">
    <property type="term" value="C:cytosol"/>
    <property type="evidence" value="ECO:0007669"/>
    <property type="project" value="TreeGrafter"/>
</dbReference>
<dbReference type="PROSITE" id="PS00801">
    <property type="entry name" value="TRANSKETOLASE_1"/>
    <property type="match status" value="1"/>
</dbReference>
<evidence type="ECO:0000256" key="2">
    <source>
        <dbReference type="ARBA" id="ARBA00011081"/>
    </source>
</evidence>
<dbReference type="PANTHER" id="PTHR43322:SF5">
    <property type="entry name" value="1-DEOXY-D-XYLULOSE-5-PHOSPHATE SYNTHASE, CHLOROPLASTIC"/>
    <property type="match status" value="1"/>
</dbReference>
<dbReference type="FunFam" id="3.40.50.970:FF:000005">
    <property type="entry name" value="1-deoxy-D-xylulose-5-phosphate synthase"/>
    <property type="match status" value="1"/>
</dbReference>
<dbReference type="Proteomes" id="UP000885690">
    <property type="component" value="Unassembled WGS sequence"/>
</dbReference>
<dbReference type="Gene3D" id="3.40.50.920">
    <property type="match status" value="1"/>
</dbReference>
<dbReference type="SUPFAM" id="SSF52922">
    <property type="entry name" value="TK C-terminal domain-like"/>
    <property type="match status" value="1"/>
</dbReference>
<dbReference type="InterPro" id="IPR049557">
    <property type="entry name" value="Transketolase_CS"/>
</dbReference>
<feature type="binding site" evidence="11">
    <location>
        <position position="72"/>
    </location>
    <ligand>
        <name>thiamine diphosphate</name>
        <dbReference type="ChEBI" id="CHEBI:58937"/>
    </ligand>
</feature>
<dbReference type="InterPro" id="IPR005475">
    <property type="entry name" value="Transketolase-like_Pyr-bd"/>
</dbReference>
<feature type="domain" description="Transketolase-like pyrimidine-binding" evidence="12">
    <location>
        <begin position="312"/>
        <end position="475"/>
    </location>
</feature>
<dbReference type="GO" id="GO:0030976">
    <property type="term" value="F:thiamine pyrophosphate binding"/>
    <property type="evidence" value="ECO:0007669"/>
    <property type="project" value="UniProtKB-UniRule"/>
</dbReference>
<dbReference type="InterPro" id="IPR009014">
    <property type="entry name" value="Transketo_C/PFOR_II"/>
</dbReference>
<keyword evidence="9 11" id="KW-0414">Isoprene biosynthesis</keyword>
<dbReference type="PANTHER" id="PTHR43322">
    <property type="entry name" value="1-D-DEOXYXYLULOSE 5-PHOSPHATE SYNTHASE-RELATED"/>
    <property type="match status" value="1"/>
</dbReference>
<keyword evidence="8 11" id="KW-0786">Thiamine pyrophosphate</keyword>
<dbReference type="GO" id="GO:0008661">
    <property type="term" value="F:1-deoxy-D-xylulose-5-phosphate synthase activity"/>
    <property type="evidence" value="ECO:0007669"/>
    <property type="project" value="UniProtKB-UniRule"/>
</dbReference>
<dbReference type="GO" id="GO:0000287">
    <property type="term" value="F:magnesium ion binding"/>
    <property type="evidence" value="ECO:0007669"/>
    <property type="project" value="UniProtKB-UniRule"/>
</dbReference>
<evidence type="ECO:0000256" key="10">
    <source>
        <dbReference type="ARBA" id="ARBA00055605"/>
    </source>
</evidence>
<dbReference type="InterPro" id="IPR020826">
    <property type="entry name" value="Transketolase_BS"/>
</dbReference>
<dbReference type="SMART" id="SM00861">
    <property type="entry name" value="Transket_pyr"/>
    <property type="match status" value="1"/>
</dbReference>
<keyword evidence="7 11" id="KW-0784">Thiamine biosynthesis</keyword>
<evidence type="ECO:0000256" key="1">
    <source>
        <dbReference type="ARBA" id="ARBA00004980"/>
    </source>
</evidence>
<keyword evidence="4 11" id="KW-0808">Transferase</keyword>
<name>A0A7C0U5X3_9BACT</name>
<accession>A0A7C0U5X3</accession>
<evidence type="ECO:0000256" key="5">
    <source>
        <dbReference type="ARBA" id="ARBA00022723"/>
    </source>
</evidence>
<comment type="caution">
    <text evidence="13">The sequence shown here is derived from an EMBL/GenBank/DDBJ whole genome shotgun (WGS) entry which is preliminary data.</text>
</comment>
<comment type="catalytic activity">
    <reaction evidence="11">
        <text>D-glyceraldehyde 3-phosphate + pyruvate + H(+) = 1-deoxy-D-xylulose 5-phosphate + CO2</text>
        <dbReference type="Rhea" id="RHEA:12605"/>
        <dbReference type="ChEBI" id="CHEBI:15361"/>
        <dbReference type="ChEBI" id="CHEBI:15378"/>
        <dbReference type="ChEBI" id="CHEBI:16526"/>
        <dbReference type="ChEBI" id="CHEBI:57792"/>
        <dbReference type="ChEBI" id="CHEBI:59776"/>
        <dbReference type="EC" id="2.2.1.7"/>
    </reaction>
</comment>
<comment type="similarity">
    <text evidence="2 11">Belongs to the transketolase family. DXPS subfamily.</text>
</comment>
<comment type="pathway">
    <text evidence="1 11">Metabolic intermediate biosynthesis; 1-deoxy-D-xylulose 5-phosphate biosynthesis; 1-deoxy-D-xylulose 5-phosphate from D-glyceraldehyde 3-phosphate and pyruvate: step 1/1.</text>
</comment>
<evidence type="ECO:0000256" key="11">
    <source>
        <dbReference type="HAMAP-Rule" id="MF_00315"/>
    </source>
</evidence>
<dbReference type="Gene3D" id="3.40.50.970">
    <property type="match status" value="2"/>
</dbReference>
<comment type="cofactor">
    <cofactor evidence="11">
        <name>Mg(2+)</name>
        <dbReference type="ChEBI" id="CHEBI:18420"/>
    </cofactor>
    <text evidence="11">Binds 1 Mg(2+) ion per subunit.</text>
</comment>
<protein>
    <recommendedName>
        <fullName evidence="11">1-deoxy-D-xylulose-5-phosphate synthase</fullName>
        <ecNumber evidence="11">2.2.1.7</ecNumber>
    </recommendedName>
    <alternativeName>
        <fullName evidence="11">1-deoxyxylulose-5-phosphate synthase</fullName>
        <shortName evidence="11">DXP synthase</shortName>
        <shortName evidence="11">DXPS</shortName>
    </alternativeName>
</protein>
<evidence type="ECO:0000256" key="4">
    <source>
        <dbReference type="ARBA" id="ARBA00022679"/>
    </source>
</evidence>
<feature type="binding site" evidence="11">
    <location>
        <begin position="113"/>
        <end position="115"/>
    </location>
    <ligand>
        <name>thiamine diphosphate</name>
        <dbReference type="ChEBI" id="CHEBI:58937"/>
    </ligand>
</feature>
<evidence type="ECO:0000256" key="8">
    <source>
        <dbReference type="ARBA" id="ARBA00023052"/>
    </source>
</evidence>
<dbReference type="Pfam" id="PF13292">
    <property type="entry name" value="DXP_synthase_N"/>
    <property type="match status" value="1"/>
</dbReference>
<dbReference type="FunFam" id="3.40.50.920:FF:000002">
    <property type="entry name" value="1-deoxy-D-xylulose-5-phosphate synthase"/>
    <property type="match status" value="1"/>
</dbReference>
<comment type="subunit">
    <text evidence="3 11">Homodimer.</text>
</comment>
<keyword evidence="6 11" id="KW-0460">Magnesium</keyword>
<evidence type="ECO:0000313" key="13">
    <source>
        <dbReference type="EMBL" id="HDD52824.1"/>
    </source>
</evidence>
<organism evidence="13">
    <name type="scientific">Thermosulfidibacter takaii</name>
    <dbReference type="NCBI Taxonomy" id="412593"/>
    <lineage>
        <taxon>Bacteria</taxon>
        <taxon>Pseudomonadati</taxon>
        <taxon>Thermosulfidibacterota</taxon>
        <taxon>Thermosulfidibacteria</taxon>
        <taxon>Thermosulfidibacterales</taxon>
        <taxon>Thermosulfidibacteraceae</taxon>
    </lineage>
</organism>
<reference evidence="13" key="1">
    <citation type="journal article" date="2020" name="mSystems">
        <title>Genome- and Community-Level Interaction Insights into Carbon Utilization and Element Cycling Functions of Hydrothermarchaeota in Hydrothermal Sediment.</title>
        <authorList>
            <person name="Zhou Z."/>
            <person name="Liu Y."/>
            <person name="Xu W."/>
            <person name="Pan J."/>
            <person name="Luo Z.H."/>
            <person name="Li M."/>
        </authorList>
    </citation>
    <scope>NUCLEOTIDE SEQUENCE [LARGE SCALE GENOMIC DNA]</scope>
    <source>
        <strain evidence="13">HyVt-115</strain>
    </source>
</reference>
<dbReference type="InterPro" id="IPR029061">
    <property type="entry name" value="THDP-binding"/>
</dbReference>
<evidence type="ECO:0000256" key="7">
    <source>
        <dbReference type="ARBA" id="ARBA00022977"/>
    </source>
</evidence>
<dbReference type="SUPFAM" id="SSF52518">
    <property type="entry name" value="Thiamin diphosphate-binding fold (THDP-binding)"/>
    <property type="match status" value="2"/>
</dbReference>
<feature type="binding site" evidence="11">
    <location>
        <position position="173"/>
    </location>
    <ligand>
        <name>thiamine diphosphate</name>
        <dbReference type="ChEBI" id="CHEBI:58937"/>
    </ligand>
</feature>
<dbReference type="InterPro" id="IPR033248">
    <property type="entry name" value="Transketolase_C"/>
</dbReference>
<dbReference type="HAMAP" id="MF_00315">
    <property type="entry name" value="DXP_synth"/>
    <property type="match status" value="1"/>
</dbReference>
<dbReference type="EC" id="2.2.1.7" evidence="11"/>
<feature type="binding site" evidence="11">
    <location>
        <position position="363"/>
    </location>
    <ligand>
        <name>thiamine diphosphate</name>
        <dbReference type="ChEBI" id="CHEBI:58937"/>
    </ligand>
</feature>
<feature type="binding site" evidence="11">
    <location>
        <begin position="145"/>
        <end position="146"/>
    </location>
    <ligand>
        <name>thiamine diphosphate</name>
        <dbReference type="ChEBI" id="CHEBI:58937"/>
    </ligand>
</feature>
<sequence>MFLDVVKDPGDLKGLTIKELEELAKEIRQVILEVVSQRGGHLAPSLGVVELTLALHYVFDTPKDKIVWDVGHQSYAHKLLTGRRERFHTLRQYGGISGFPKPDESPYDAFAVGHSSTSISAALGMAVARDLRGEDYKVVAVIGDGSMTAGLAFEGLNHAGHLDRDLVVILNDNEMCISPTKGALSHYLSRKLADPGYLRFRDDMKRLFLGKPGGDVFLGAVKKLEESIKGFFTPGILFEELGFKYVGPVRGHHLGELVGTLEKVKRAKEPILVHVLTKKGKGYEPAEREPHKFHGVGPFTLKTGQPLKKGWKSYTQVFSEVLIKLAEEDERIVAITAAMPDGTGLTPFGERFPERFFDVGIAEQHAVTFAAGLASRGLRPVVAIYSTFLQRAYDQIIHDVALQNLPVTFALDRGGLVGADGPTHHGSFDLSYLRCVPNMVVMAPSNGGELARMLKTALDLDGPAALRYPRSEVPEGELPREVVPLEVGKGELLKEGTDLVVVVAGHILDEARRAVELLEEKGIKAALINARFVKPLDEELILDWASRAGRVVTLEENALVGGFGSAVLELLAREEQLVSVLTLGLPDRFVTHGTQQELRRELGLDASSVASRVEEWMSRGQEKVVFLVS</sequence>
<dbReference type="Pfam" id="PF02779">
    <property type="entry name" value="Transket_pyr"/>
    <property type="match status" value="1"/>
</dbReference>
<dbReference type="CDD" id="cd02007">
    <property type="entry name" value="TPP_DXS"/>
    <property type="match status" value="1"/>
</dbReference>
<feature type="binding site" evidence="11">
    <location>
        <position position="173"/>
    </location>
    <ligand>
        <name>Mg(2+)</name>
        <dbReference type="ChEBI" id="CHEBI:18420"/>
    </ligand>
</feature>
<evidence type="ECO:0000256" key="6">
    <source>
        <dbReference type="ARBA" id="ARBA00022842"/>
    </source>
</evidence>
<dbReference type="AlphaFoldDB" id="A0A7C0U5X3"/>
<evidence type="ECO:0000256" key="3">
    <source>
        <dbReference type="ARBA" id="ARBA00011738"/>
    </source>
</evidence>
<feature type="binding site" evidence="11">
    <location>
        <position position="144"/>
    </location>
    <ligand>
        <name>Mg(2+)</name>
        <dbReference type="ChEBI" id="CHEBI:18420"/>
    </ligand>
</feature>
<comment type="cofactor">
    <cofactor evidence="11">
        <name>thiamine diphosphate</name>
        <dbReference type="ChEBI" id="CHEBI:58937"/>
    </cofactor>
    <text evidence="11">Binds 1 thiamine pyrophosphate per subunit.</text>
</comment>
<dbReference type="GO" id="GO:0019288">
    <property type="term" value="P:isopentenyl diphosphate biosynthetic process, methylerythritol 4-phosphate pathway"/>
    <property type="evidence" value="ECO:0007669"/>
    <property type="project" value="TreeGrafter"/>
</dbReference>
<dbReference type="NCBIfam" id="NF003933">
    <property type="entry name" value="PRK05444.2-2"/>
    <property type="match status" value="1"/>
</dbReference>
<evidence type="ECO:0000256" key="9">
    <source>
        <dbReference type="ARBA" id="ARBA00023229"/>
    </source>
</evidence>